<keyword evidence="4 7" id="KW-0812">Transmembrane</keyword>
<evidence type="ECO:0000313" key="10">
    <source>
        <dbReference type="Proteomes" id="UP000269689"/>
    </source>
</evidence>
<keyword evidence="6 7" id="KW-0472">Membrane</keyword>
<feature type="transmembrane region" description="Helical" evidence="7">
    <location>
        <begin position="253"/>
        <end position="274"/>
    </location>
</feature>
<dbReference type="SUPFAM" id="SSF161098">
    <property type="entry name" value="MetI-like"/>
    <property type="match status" value="1"/>
</dbReference>
<evidence type="ECO:0000256" key="7">
    <source>
        <dbReference type="RuleBase" id="RU363032"/>
    </source>
</evidence>
<protein>
    <submittedName>
        <fullName evidence="9">Peptide/nickel transport system permease protein</fullName>
    </submittedName>
</protein>
<dbReference type="PANTHER" id="PTHR43386">
    <property type="entry name" value="OLIGOPEPTIDE TRANSPORT SYSTEM PERMEASE PROTEIN APPC"/>
    <property type="match status" value="1"/>
</dbReference>
<reference evidence="9 10" key="1">
    <citation type="submission" date="2018-11" db="EMBL/GenBank/DDBJ databases">
        <title>Genomic Encyclopedia of Type Strains, Phase IV (KMG-IV): sequencing the most valuable type-strain genomes for metagenomic binning, comparative biology and taxonomic classification.</title>
        <authorList>
            <person name="Goeker M."/>
        </authorList>
    </citation>
    <scope>NUCLEOTIDE SEQUENCE [LARGE SCALE GENOMIC DNA]</scope>
    <source>
        <strain evidence="9 10">DSM 104731</strain>
    </source>
</reference>
<name>A0A3N4V4Y3_9RHOB</name>
<organism evidence="9 10">
    <name type="scientific">Pacificibacter maritimus</name>
    <dbReference type="NCBI Taxonomy" id="762213"/>
    <lineage>
        <taxon>Bacteria</taxon>
        <taxon>Pseudomonadati</taxon>
        <taxon>Pseudomonadota</taxon>
        <taxon>Alphaproteobacteria</taxon>
        <taxon>Rhodobacterales</taxon>
        <taxon>Roseobacteraceae</taxon>
        <taxon>Pacificibacter</taxon>
    </lineage>
</organism>
<dbReference type="PANTHER" id="PTHR43386:SF6">
    <property type="entry name" value="ABC TRANSPORTER PERMEASE PROTEIN"/>
    <property type="match status" value="1"/>
</dbReference>
<evidence type="ECO:0000256" key="5">
    <source>
        <dbReference type="ARBA" id="ARBA00022989"/>
    </source>
</evidence>
<keyword evidence="10" id="KW-1185">Reference proteome</keyword>
<evidence type="ECO:0000259" key="8">
    <source>
        <dbReference type="PROSITE" id="PS50928"/>
    </source>
</evidence>
<evidence type="ECO:0000256" key="3">
    <source>
        <dbReference type="ARBA" id="ARBA00022475"/>
    </source>
</evidence>
<comment type="similarity">
    <text evidence="7">Belongs to the binding-protein-dependent transport system permease family.</text>
</comment>
<evidence type="ECO:0000313" key="9">
    <source>
        <dbReference type="EMBL" id="RPE72167.1"/>
    </source>
</evidence>
<feature type="transmembrane region" description="Helical" evidence="7">
    <location>
        <begin position="36"/>
        <end position="57"/>
    </location>
</feature>
<dbReference type="OrthoDB" id="9766870at2"/>
<comment type="caution">
    <text evidence="9">The sequence shown here is derived from an EMBL/GenBank/DDBJ whole genome shotgun (WGS) entry which is preliminary data.</text>
</comment>
<keyword evidence="2 7" id="KW-0813">Transport</keyword>
<dbReference type="Pfam" id="PF00528">
    <property type="entry name" value="BPD_transp_1"/>
    <property type="match status" value="1"/>
</dbReference>
<feature type="domain" description="ABC transmembrane type-1" evidence="8">
    <location>
        <begin position="96"/>
        <end position="280"/>
    </location>
</feature>
<dbReference type="InterPro" id="IPR035906">
    <property type="entry name" value="MetI-like_sf"/>
</dbReference>
<dbReference type="Gene3D" id="1.10.3720.10">
    <property type="entry name" value="MetI-like"/>
    <property type="match status" value="1"/>
</dbReference>
<dbReference type="CDD" id="cd06261">
    <property type="entry name" value="TM_PBP2"/>
    <property type="match status" value="1"/>
</dbReference>
<comment type="subcellular location">
    <subcellularLocation>
        <location evidence="1 7">Cell membrane</location>
        <topology evidence="1 7">Multi-pass membrane protein</topology>
    </subcellularLocation>
</comment>
<dbReference type="InterPro" id="IPR000515">
    <property type="entry name" value="MetI-like"/>
</dbReference>
<evidence type="ECO:0000256" key="2">
    <source>
        <dbReference type="ARBA" id="ARBA00022448"/>
    </source>
</evidence>
<dbReference type="EMBL" id="RKQK01000001">
    <property type="protein sequence ID" value="RPE72167.1"/>
    <property type="molecule type" value="Genomic_DNA"/>
</dbReference>
<dbReference type="AlphaFoldDB" id="A0A3N4V4Y3"/>
<accession>A0A3N4V4Y3</accession>
<dbReference type="InterPro" id="IPR050366">
    <property type="entry name" value="BP-dependent_transpt_permease"/>
</dbReference>
<evidence type="ECO:0000256" key="6">
    <source>
        <dbReference type="ARBA" id="ARBA00023136"/>
    </source>
</evidence>
<dbReference type="Proteomes" id="UP000269689">
    <property type="component" value="Unassembled WGS sequence"/>
</dbReference>
<proteinExistence type="inferred from homology"/>
<dbReference type="GO" id="GO:0005886">
    <property type="term" value="C:plasma membrane"/>
    <property type="evidence" value="ECO:0007669"/>
    <property type="project" value="UniProtKB-SubCell"/>
</dbReference>
<sequence>MNTSQTVPRQHVQRSRMVDFRRFLSEFTDGRVEKSAVLILIAALLISVIAPMVYHSYSDINPLDRMKPPSADHFFGTDHLGRDVFERTMVGTRNSLIIGFSVAIATTIIGCILGLVSGFISFGDKIIMRLMDGFMAIPNVLLAIALVALMGSSLLTIIIAISVPEIPRMARIVRSVVVSLKEMPFIDAAVTMGTPQWKILLRHLLPNTVGALSVQATATCASAIMTEAILSFLGAGTPPNIPSWGGIIAESRVFFQIAPWAIGFPGLMLSLLVLSVNILGDRLREVLDPRVARRRS</sequence>
<dbReference type="RefSeq" id="WP_123792310.1">
    <property type="nucleotide sequence ID" value="NZ_RKQK01000001.1"/>
</dbReference>
<gene>
    <name evidence="9" type="ORF">EDD53_1312</name>
</gene>
<dbReference type="PROSITE" id="PS50928">
    <property type="entry name" value="ABC_TM1"/>
    <property type="match status" value="1"/>
</dbReference>
<feature type="transmembrane region" description="Helical" evidence="7">
    <location>
        <begin position="140"/>
        <end position="161"/>
    </location>
</feature>
<evidence type="ECO:0000256" key="1">
    <source>
        <dbReference type="ARBA" id="ARBA00004651"/>
    </source>
</evidence>
<keyword evidence="3" id="KW-1003">Cell membrane</keyword>
<feature type="transmembrane region" description="Helical" evidence="7">
    <location>
        <begin position="96"/>
        <end position="120"/>
    </location>
</feature>
<keyword evidence="5 7" id="KW-1133">Transmembrane helix</keyword>
<dbReference type="GO" id="GO:0055085">
    <property type="term" value="P:transmembrane transport"/>
    <property type="evidence" value="ECO:0007669"/>
    <property type="project" value="InterPro"/>
</dbReference>
<evidence type="ECO:0000256" key="4">
    <source>
        <dbReference type="ARBA" id="ARBA00022692"/>
    </source>
</evidence>